<dbReference type="AlphaFoldDB" id="A0A7T5EHT3"/>
<gene>
    <name evidence="1" type="ORF">JD108_12740</name>
    <name evidence="2" type="ORF">KDJ56_12685</name>
</gene>
<dbReference type="KEGG" id="bcop:JD108_12740"/>
<evidence type="ECO:0000313" key="3">
    <source>
        <dbReference type="Proteomes" id="UP000595847"/>
    </source>
</evidence>
<evidence type="ECO:0000313" key="4">
    <source>
        <dbReference type="Proteomes" id="UP000677234"/>
    </source>
</evidence>
<keyword evidence="4" id="KW-1185">Reference proteome</keyword>
<evidence type="ECO:0000313" key="2">
    <source>
        <dbReference type="EMBL" id="QUO39891.1"/>
    </source>
</evidence>
<dbReference type="EMBL" id="CP073708">
    <property type="protein sequence ID" value="QUO39891.1"/>
    <property type="molecule type" value="Genomic_DNA"/>
</dbReference>
<proteinExistence type="predicted"/>
<reference evidence="1 3" key="1">
    <citation type="submission" date="2020-12" db="EMBL/GenBank/DDBJ databases">
        <title>strain FJAT-54423T represents a novel species of the genus Brevibacillus.</title>
        <authorList>
            <person name="Tang R."/>
        </authorList>
    </citation>
    <scope>NUCLEOTIDE SEQUENCE [LARGE SCALE GENOMIC DNA]</scope>
    <source>
        <strain evidence="1 3">FJAT-54423</strain>
    </source>
</reference>
<name>A0A7T5EHT3_9BACL</name>
<reference evidence="2" key="2">
    <citation type="submission" date="2021-04" db="EMBL/GenBank/DDBJ databases">
        <title>Brevibacillus composti FJAT-54423, complete genome.</title>
        <authorList>
            <person name="Tang R."/>
        </authorList>
    </citation>
    <scope>NUCLEOTIDE SEQUENCE</scope>
    <source>
        <strain evidence="2">FJAT-54424</strain>
    </source>
</reference>
<sequence>MVHYTYDSRLIEIRENQNETDVTFTFALKTEEMRNRLKQIRSLFEENRDYTDALFYSHEDGTYEVIVRHDARLSFLLQAFRFRFLETLSWKEQT</sequence>
<dbReference type="Proteomes" id="UP000595847">
    <property type="component" value="Chromosome"/>
</dbReference>
<accession>A0A7T5EHT3</accession>
<evidence type="ECO:0000313" key="1">
    <source>
        <dbReference type="EMBL" id="QQE72813.1"/>
    </source>
</evidence>
<organism evidence="1 3">
    <name type="scientific">Brevibacillus composti</name>
    <dbReference type="NCBI Taxonomy" id="2796470"/>
    <lineage>
        <taxon>Bacteria</taxon>
        <taxon>Bacillati</taxon>
        <taxon>Bacillota</taxon>
        <taxon>Bacilli</taxon>
        <taxon>Bacillales</taxon>
        <taxon>Paenibacillaceae</taxon>
        <taxon>Brevibacillus</taxon>
    </lineage>
</organism>
<dbReference type="Proteomes" id="UP000677234">
    <property type="component" value="Chromosome"/>
</dbReference>
<dbReference type="RefSeq" id="WP_198826446.1">
    <property type="nucleotide sequence ID" value="NZ_CP066308.1"/>
</dbReference>
<protein>
    <submittedName>
        <fullName evidence="1">Uncharacterized protein</fullName>
    </submittedName>
</protein>
<dbReference type="EMBL" id="CP066308">
    <property type="protein sequence ID" value="QQE72813.1"/>
    <property type="molecule type" value="Genomic_DNA"/>
</dbReference>